<keyword evidence="3" id="KW-1185">Reference proteome</keyword>
<feature type="non-terminal residue" evidence="2">
    <location>
        <position position="76"/>
    </location>
</feature>
<protein>
    <submittedName>
        <fullName evidence="2">Uncharacterized protein</fullName>
    </submittedName>
</protein>
<feature type="region of interest" description="Disordered" evidence="1">
    <location>
        <begin position="38"/>
        <end position="76"/>
    </location>
</feature>
<evidence type="ECO:0000313" key="2">
    <source>
        <dbReference type="EMBL" id="CAK6450672.1"/>
    </source>
</evidence>
<evidence type="ECO:0000256" key="1">
    <source>
        <dbReference type="SAM" id="MobiDB-lite"/>
    </source>
</evidence>
<reference evidence="2" key="1">
    <citation type="submission" date="2023-12" db="EMBL/GenBank/DDBJ databases">
        <authorList>
            <person name="Brown T."/>
        </authorList>
    </citation>
    <scope>NUCLEOTIDE SEQUENCE</scope>
</reference>
<evidence type="ECO:0000313" key="3">
    <source>
        <dbReference type="Proteomes" id="UP001314169"/>
    </source>
</evidence>
<dbReference type="EMBL" id="OY882879">
    <property type="protein sequence ID" value="CAK6450672.1"/>
    <property type="molecule type" value="Genomic_DNA"/>
</dbReference>
<dbReference type="Proteomes" id="UP001314169">
    <property type="component" value="Chromosome X"/>
</dbReference>
<gene>
    <name evidence="2" type="ORF">MPIPNATIZW_LOCUS18978</name>
</gene>
<name>A0ABP0AMN3_PIPNA</name>
<organism evidence="2 3">
    <name type="scientific">Pipistrellus nathusii</name>
    <name type="common">Nathusius' pipistrelle</name>
    <dbReference type="NCBI Taxonomy" id="59473"/>
    <lineage>
        <taxon>Eukaryota</taxon>
        <taxon>Metazoa</taxon>
        <taxon>Chordata</taxon>
        <taxon>Craniata</taxon>
        <taxon>Vertebrata</taxon>
        <taxon>Euteleostomi</taxon>
        <taxon>Mammalia</taxon>
        <taxon>Eutheria</taxon>
        <taxon>Laurasiatheria</taxon>
        <taxon>Chiroptera</taxon>
        <taxon>Yangochiroptera</taxon>
        <taxon>Vespertilionidae</taxon>
        <taxon>Pipistrellus</taxon>
    </lineage>
</organism>
<feature type="compositionally biased region" description="Basic residues" evidence="1">
    <location>
        <begin position="46"/>
        <end position="61"/>
    </location>
</feature>
<sequence>MEEDTSSTKVNWKSVYPLNDKEKKKVTKIMTLVNSVLKKNKDQKGKGRKRRINVFHCRMGRKPPVSEPTNEQEEVP</sequence>
<proteinExistence type="predicted"/>
<accession>A0ABP0AMN3</accession>
<feature type="non-terminal residue" evidence="2">
    <location>
        <position position="1"/>
    </location>
</feature>